<evidence type="ECO:0000256" key="5">
    <source>
        <dbReference type="ARBA" id="ARBA00022806"/>
    </source>
</evidence>
<dbReference type="InterPro" id="IPR014001">
    <property type="entry name" value="Helicase_ATP-bd"/>
</dbReference>
<evidence type="ECO:0000256" key="6">
    <source>
        <dbReference type="ARBA" id="ARBA00022840"/>
    </source>
</evidence>
<evidence type="ECO:0000259" key="9">
    <source>
        <dbReference type="PROSITE" id="PS51192"/>
    </source>
</evidence>
<dbReference type="Pfam" id="PF17757">
    <property type="entry name" value="UvrB_inter"/>
    <property type="match status" value="1"/>
</dbReference>
<evidence type="ECO:0000256" key="1">
    <source>
        <dbReference type="ARBA" id="ARBA00022490"/>
    </source>
</evidence>
<keyword evidence="4" id="KW-0378">Hydrolase</keyword>
<dbReference type="Gene3D" id="3.30.2060.10">
    <property type="entry name" value="Penicillin-binding protein 1b domain"/>
    <property type="match status" value="1"/>
</dbReference>
<dbReference type="InterPro" id="IPR011545">
    <property type="entry name" value="DEAD/DEAH_box_helicase_dom"/>
</dbReference>
<dbReference type="InterPro" id="IPR027417">
    <property type="entry name" value="P-loop_NTPase"/>
</dbReference>
<dbReference type="PROSITE" id="PS51192">
    <property type="entry name" value="HELICASE_ATP_BIND_1"/>
    <property type="match status" value="1"/>
</dbReference>
<evidence type="ECO:0000259" key="10">
    <source>
        <dbReference type="PROSITE" id="PS51194"/>
    </source>
</evidence>
<protein>
    <submittedName>
        <fullName evidence="11">DEAD/DEAH box helicase</fullName>
    </submittedName>
</protein>
<keyword evidence="3" id="KW-0227">DNA damage</keyword>
<dbReference type="GO" id="GO:0016787">
    <property type="term" value="F:hydrolase activity"/>
    <property type="evidence" value="ECO:0007669"/>
    <property type="project" value="UniProtKB-KW"/>
</dbReference>
<dbReference type="Pfam" id="PF02559">
    <property type="entry name" value="CarD_TRCF_RID"/>
    <property type="match status" value="1"/>
</dbReference>
<dbReference type="SUPFAM" id="SSF52540">
    <property type="entry name" value="P-loop containing nucleoside triphosphate hydrolases"/>
    <property type="match status" value="3"/>
</dbReference>
<keyword evidence="1" id="KW-0963">Cytoplasm</keyword>
<dbReference type="PANTHER" id="PTHR47964:SF1">
    <property type="entry name" value="ATP-DEPENDENT DNA HELICASE HOMOLOG RECG, CHLOROPLASTIC"/>
    <property type="match status" value="1"/>
</dbReference>
<comment type="caution">
    <text evidence="11">The sequence shown here is derived from an EMBL/GenBank/DDBJ whole genome shotgun (WGS) entry which is preliminary data.</text>
</comment>
<keyword evidence="8" id="KW-0234">DNA repair</keyword>
<dbReference type="Gene3D" id="3.40.50.300">
    <property type="entry name" value="P-loop containing nucleotide triphosphate hydrolases"/>
    <property type="match status" value="2"/>
</dbReference>
<dbReference type="SMART" id="SM00490">
    <property type="entry name" value="HELICc"/>
    <property type="match status" value="1"/>
</dbReference>
<dbReference type="GO" id="GO:0003678">
    <property type="term" value="F:DNA helicase activity"/>
    <property type="evidence" value="ECO:0007669"/>
    <property type="project" value="TreeGrafter"/>
</dbReference>
<evidence type="ECO:0000256" key="4">
    <source>
        <dbReference type="ARBA" id="ARBA00022801"/>
    </source>
</evidence>
<dbReference type="Gene3D" id="2.40.10.170">
    <property type="match status" value="1"/>
</dbReference>
<organism evidence="11 12">
    <name type="scientific">Candidatus Dojkabacteria bacterium</name>
    <dbReference type="NCBI Taxonomy" id="2099670"/>
    <lineage>
        <taxon>Bacteria</taxon>
        <taxon>Candidatus Dojkabacteria</taxon>
    </lineage>
</organism>
<evidence type="ECO:0000256" key="8">
    <source>
        <dbReference type="ARBA" id="ARBA00023204"/>
    </source>
</evidence>
<reference evidence="11" key="1">
    <citation type="submission" date="2020-04" db="EMBL/GenBank/DDBJ databases">
        <authorList>
            <person name="Zhang T."/>
        </authorList>
    </citation>
    <scope>NUCLEOTIDE SEQUENCE</scope>
    <source>
        <strain evidence="11">HKST-UBA17</strain>
    </source>
</reference>
<dbReference type="AlphaFoldDB" id="A0A955I231"/>
<evidence type="ECO:0000313" key="11">
    <source>
        <dbReference type="EMBL" id="MCA9376362.1"/>
    </source>
</evidence>
<evidence type="ECO:0000256" key="7">
    <source>
        <dbReference type="ARBA" id="ARBA00023125"/>
    </source>
</evidence>
<dbReference type="InterPro" id="IPR003711">
    <property type="entry name" value="CarD-like/TRCF_RID"/>
</dbReference>
<proteinExistence type="predicted"/>
<dbReference type="InterPro" id="IPR041471">
    <property type="entry name" value="UvrB_inter"/>
</dbReference>
<feature type="domain" description="Helicase C-terminal" evidence="10">
    <location>
        <begin position="652"/>
        <end position="808"/>
    </location>
</feature>
<keyword evidence="5 11" id="KW-0347">Helicase</keyword>
<dbReference type="SMART" id="SM00487">
    <property type="entry name" value="DEXDc"/>
    <property type="match status" value="1"/>
</dbReference>
<dbReference type="InterPro" id="IPR001650">
    <property type="entry name" value="Helicase_C-like"/>
</dbReference>
<name>A0A955I231_9BACT</name>
<dbReference type="Proteomes" id="UP000741282">
    <property type="component" value="Unassembled WGS sequence"/>
</dbReference>
<accession>A0A955I231</accession>
<dbReference type="SUPFAM" id="SSF141259">
    <property type="entry name" value="CarD-like"/>
    <property type="match status" value="1"/>
</dbReference>
<dbReference type="Pfam" id="PF00271">
    <property type="entry name" value="Helicase_C"/>
    <property type="match status" value="1"/>
</dbReference>
<evidence type="ECO:0000313" key="12">
    <source>
        <dbReference type="Proteomes" id="UP000741282"/>
    </source>
</evidence>
<dbReference type="SMART" id="SM01058">
    <property type="entry name" value="CarD_TRCF"/>
    <property type="match status" value="1"/>
</dbReference>
<dbReference type="CDD" id="cd17991">
    <property type="entry name" value="DEXHc_TRCF"/>
    <property type="match status" value="1"/>
</dbReference>
<sequence length="846" mass="95371">MPVVRYEVICRSDPMFTIKDIQKEFDPLLSSQARIALLTGFPDHLDLYTVRSLASDLQKRVQILFFDDIESFESYSEGLYSNKVKAYLLEVGGALSEIDLVKQGLSRVNRVWKPGEFSIYGDVAVIWPIGFVDPVRVSMFGDEIENISIVDAETRRRIEEISKIEISHGGYDTDDLVVDTIIEGVQYTENFPLMLAKVRGVNKFHGEDISAPVIDIGFRALPLVGENVLASSILETLIKTYTTKGYSIQAIDTSRDRYDSASGYVKNMSEFKKVVGDTLAIIPKGFIDEREKTVILTPYETFGELDLSDHYHTGESVHEGTVASIQKVQREEIFKKIVPGDHIVHDDHGVGQYNGVIEREEGVFIEVRYAGKDRLYVPLTQSKKLTKYIGSGKDPVLTSLNSGSWRRIRKKAEADAEKLAMELIQLYAMRKLMKTEQNEVKQSDFQNFIDRFEYQDTEDQIVATEEIIRDMRSGSPMDRLLVGDVGFGKTEVAMRAMYWATLQKKQVVMLAPTTVLVEQHRAVIEDRFEGTGVKISAVSRFLPPTKQREAIESAKNGEVDILIGTHSLLNPSIKFKNIGLIVIDEEQKFGVSQKESLKQKRVESHVLSLSATPIPRTLNMSLSGIRDISVIATPPHRRRAIKNMFAKFDWSLVNRAISKELERKGQVYYLHNRVKDIIDVKNKLQKYFPGSVVEIAHGQLSDHELSEVMYRFGKGHIDILVCTTIIENGLDLPNVNTLVVDRSEIFGLSQLYQIRGRIGRSDKQAYAYFFHTKLVGQAGDRLEALEEAESLGSGFLLANRDMEIRGVGELLGREQSGAISSVGYGLYMTLLQEKVLELKEGVEPTL</sequence>
<dbReference type="PROSITE" id="PS51194">
    <property type="entry name" value="HELICASE_CTER"/>
    <property type="match status" value="1"/>
</dbReference>
<reference evidence="11" key="2">
    <citation type="journal article" date="2021" name="Microbiome">
        <title>Successional dynamics and alternative stable states in a saline activated sludge microbial community over 9 years.</title>
        <authorList>
            <person name="Wang Y."/>
            <person name="Ye J."/>
            <person name="Ju F."/>
            <person name="Liu L."/>
            <person name="Boyd J.A."/>
            <person name="Deng Y."/>
            <person name="Parks D.H."/>
            <person name="Jiang X."/>
            <person name="Yin X."/>
            <person name="Woodcroft B.J."/>
            <person name="Tyson G.W."/>
            <person name="Hugenholtz P."/>
            <person name="Polz M.F."/>
            <person name="Zhang T."/>
        </authorList>
    </citation>
    <scope>NUCLEOTIDE SEQUENCE</scope>
    <source>
        <strain evidence="11">HKST-UBA17</strain>
    </source>
</reference>
<dbReference type="PANTHER" id="PTHR47964">
    <property type="entry name" value="ATP-DEPENDENT DNA HELICASE HOMOLOG RECG, CHLOROPLASTIC"/>
    <property type="match status" value="1"/>
</dbReference>
<dbReference type="EMBL" id="JAGQLN010000001">
    <property type="protein sequence ID" value="MCA9376362.1"/>
    <property type="molecule type" value="Genomic_DNA"/>
</dbReference>
<gene>
    <name evidence="11" type="ORF">KC685_00390</name>
</gene>
<evidence type="ECO:0000256" key="2">
    <source>
        <dbReference type="ARBA" id="ARBA00022741"/>
    </source>
</evidence>
<evidence type="ECO:0000256" key="3">
    <source>
        <dbReference type="ARBA" id="ARBA00022763"/>
    </source>
</evidence>
<dbReference type="GO" id="GO:0006281">
    <property type="term" value="P:DNA repair"/>
    <property type="evidence" value="ECO:0007669"/>
    <property type="project" value="UniProtKB-KW"/>
</dbReference>
<keyword evidence="7" id="KW-0238">DNA-binding</keyword>
<dbReference type="GO" id="GO:0003677">
    <property type="term" value="F:DNA binding"/>
    <property type="evidence" value="ECO:0007669"/>
    <property type="project" value="UniProtKB-KW"/>
</dbReference>
<feature type="domain" description="Helicase ATP-binding" evidence="9">
    <location>
        <begin position="470"/>
        <end position="631"/>
    </location>
</feature>
<keyword evidence="2" id="KW-0547">Nucleotide-binding</keyword>
<dbReference type="GO" id="GO:0005524">
    <property type="term" value="F:ATP binding"/>
    <property type="evidence" value="ECO:0007669"/>
    <property type="project" value="UniProtKB-KW"/>
</dbReference>
<dbReference type="InterPro" id="IPR036101">
    <property type="entry name" value="CarD-like/TRCF_RID_sf"/>
</dbReference>
<dbReference type="Pfam" id="PF00270">
    <property type="entry name" value="DEAD"/>
    <property type="match status" value="1"/>
</dbReference>
<dbReference type="InterPro" id="IPR047112">
    <property type="entry name" value="RecG/Mfd"/>
</dbReference>
<keyword evidence="6" id="KW-0067">ATP-binding</keyword>